<organism evidence="3 4">
    <name type="scientific">Fusarium solani</name>
    <name type="common">Filamentous fungus</name>
    <dbReference type="NCBI Taxonomy" id="169388"/>
    <lineage>
        <taxon>Eukaryota</taxon>
        <taxon>Fungi</taxon>
        <taxon>Dikarya</taxon>
        <taxon>Ascomycota</taxon>
        <taxon>Pezizomycotina</taxon>
        <taxon>Sordariomycetes</taxon>
        <taxon>Hypocreomycetidae</taxon>
        <taxon>Hypocreales</taxon>
        <taxon>Nectriaceae</taxon>
        <taxon>Fusarium</taxon>
        <taxon>Fusarium solani species complex</taxon>
    </lineage>
</organism>
<dbReference type="PANTHER" id="PTHR38121:SF4">
    <property type="entry name" value="GH16 DOMAIN-CONTAINING PROTEIN-RELATED"/>
    <property type="match status" value="1"/>
</dbReference>
<proteinExistence type="predicted"/>
<evidence type="ECO:0000313" key="4">
    <source>
        <dbReference type="Proteomes" id="UP000736672"/>
    </source>
</evidence>
<name>A0A9P9GRQ6_FUSSL</name>
<dbReference type="InterPro" id="IPR000757">
    <property type="entry name" value="Beta-glucanase-like"/>
</dbReference>
<evidence type="ECO:0000256" key="1">
    <source>
        <dbReference type="SAM" id="SignalP"/>
    </source>
</evidence>
<accession>A0A9P9GRQ6</accession>
<dbReference type="PROSITE" id="PS51762">
    <property type="entry name" value="GH16_2"/>
    <property type="match status" value="1"/>
</dbReference>
<dbReference type="AlphaFoldDB" id="A0A9P9GRQ6"/>
<dbReference type="Pfam" id="PF00722">
    <property type="entry name" value="Glyco_hydro_16"/>
    <property type="match status" value="1"/>
</dbReference>
<feature type="chain" id="PRO_5040336570" evidence="1">
    <location>
        <begin position="33"/>
        <end position="358"/>
    </location>
</feature>
<keyword evidence="1" id="KW-0732">Signal</keyword>
<keyword evidence="4" id="KW-1185">Reference proteome</keyword>
<comment type="caution">
    <text evidence="3">The sequence shown here is derived from an EMBL/GenBank/DDBJ whole genome shotgun (WGS) entry which is preliminary data.</text>
</comment>
<dbReference type="CDD" id="cd00413">
    <property type="entry name" value="Glyco_hydrolase_16"/>
    <property type="match status" value="1"/>
</dbReference>
<dbReference type="OrthoDB" id="4388755at2759"/>
<gene>
    <name evidence="3" type="ORF">B0J15DRAFT_403729</name>
</gene>
<dbReference type="GO" id="GO:0004553">
    <property type="term" value="F:hydrolase activity, hydrolyzing O-glycosyl compounds"/>
    <property type="evidence" value="ECO:0007669"/>
    <property type="project" value="InterPro"/>
</dbReference>
<feature type="domain" description="GH16" evidence="2">
    <location>
        <begin position="59"/>
        <end position="305"/>
    </location>
</feature>
<dbReference type="SUPFAM" id="SSF49899">
    <property type="entry name" value="Concanavalin A-like lectins/glucanases"/>
    <property type="match status" value="1"/>
</dbReference>
<reference evidence="3" key="1">
    <citation type="journal article" date="2021" name="Nat. Commun.">
        <title>Genetic determinants of endophytism in the Arabidopsis root mycobiome.</title>
        <authorList>
            <person name="Mesny F."/>
            <person name="Miyauchi S."/>
            <person name="Thiergart T."/>
            <person name="Pickel B."/>
            <person name="Atanasova L."/>
            <person name="Karlsson M."/>
            <person name="Huettel B."/>
            <person name="Barry K.W."/>
            <person name="Haridas S."/>
            <person name="Chen C."/>
            <person name="Bauer D."/>
            <person name="Andreopoulos W."/>
            <person name="Pangilinan J."/>
            <person name="LaButti K."/>
            <person name="Riley R."/>
            <person name="Lipzen A."/>
            <person name="Clum A."/>
            <person name="Drula E."/>
            <person name="Henrissat B."/>
            <person name="Kohler A."/>
            <person name="Grigoriev I.V."/>
            <person name="Martin F.M."/>
            <person name="Hacquard S."/>
        </authorList>
    </citation>
    <scope>NUCLEOTIDE SEQUENCE</scope>
    <source>
        <strain evidence="3">FSSC 5 MPI-SDFR-AT-0091</strain>
    </source>
</reference>
<dbReference type="EMBL" id="JAGTJS010000018">
    <property type="protein sequence ID" value="KAH7243951.1"/>
    <property type="molecule type" value="Genomic_DNA"/>
</dbReference>
<dbReference type="Gene3D" id="2.60.120.200">
    <property type="match status" value="1"/>
</dbReference>
<dbReference type="PANTHER" id="PTHR38121">
    <property type="entry name" value="GH16 DOMAIN-CONTAINING PROTEIN"/>
    <property type="match status" value="1"/>
</dbReference>
<feature type="signal peptide" evidence="1">
    <location>
        <begin position="1"/>
        <end position="32"/>
    </location>
</feature>
<dbReference type="GO" id="GO:0005975">
    <property type="term" value="P:carbohydrate metabolic process"/>
    <property type="evidence" value="ECO:0007669"/>
    <property type="project" value="InterPro"/>
</dbReference>
<evidence type="ECO:0000259" key="2">
    <source>
        <dbReference type="PROSITE" id="PS51762"/>
    </source>
</evidence>
<dbReference type="InterPro" id="IPR013320">
    <property type="entry name" value="ConA-like_dom_sf"/>
</dbReference>
<protein>
    <submittedName>
        <fullName evidence="3">Concanavalin A-like lectin/glucanase domain-containing protein</fullName>
    </submittedName>
</protein>
<evidence type="ECO:0000313" key="3">
    <source>
        <dbReference type="EMBL" id="KAH7243951.1"/>
    </source>
</evidence>
<dbReference type="Proteomes" id="UP000736672">
    <property type="component" value="Unassembled WGS sequence"/>
</dbReference>
<sequence length="358" mass="39326">MGRQAAAGGALLALCRLCLCLLSSLVLPVAAAAGGRYSNCSFFVTNGTAASQFSYYRFYDFRNISSDTWDDVRESRDPNNITAGASTNDMAWQLDWSRREGLRHAGPDAGPNLLPIDYQPDSVYINGNAKTALALPSSRQNESSHQSSGMDFTDEAILHLSLRLYARVSGAPGACAAFFTYKNDTQEADIELLTRDDEDVVGFNTQPTFDIRGKYVPDSHWNMSLPKNISRETWISYRMDWVGDQVVWYINGVHMANTTVNVPVAPSRLSVALWGNGGTWTGNMTLGKSALLEVQWIEVAYNLSGANPAERGTTVCNLDEVNDEGSWRPYIFPPAHDSPGYKLGLSAFLMGFTFILAI</sequence>